<evidence type="ECO:0000259" key="6">
    <source>
        <dbReference type="Pfam" id="PF02776"/>
    </source>
</evidence>
<dbReference type="GO" id="GO:0019310">
    <property type="term" value="P:inositol catabolic process"/>
    <property type="evidence" value="ECO:0007669"/>
    <property type="project" value="InterPro"/>
</dbReference>
<keyword evidence="2 3" id="KW-0786">Thiamine pyrophosphate</keyword>
<feature type="domain" description="Thiamine pyrophosphate enzyme central" evidence="4">
    <location>
        <begin position="220"/>
        <end position="353"/>
    </location>
</feature>
<dbReference type="InterPro" id="IPR045229">
    <property type="entry name" value="TPP_enz"/>
</dbReference>
<dbReference type="EC" id="3.7.1.22" evidence="7"/>
<accession>A0A850PDQ6</accession>
<sequence>MTTIRLTMAQALIRAMAAQMTEIDGHVVPYFAGMWAIFGHGNVAGLGEALYAERERLPTLRAHNEQGMVHAATAFAKASRRRRAMACTSSIGPGALNMVTGAAVAHVNRLPVLLLPGDVFANRVPDPVLQQVEDFGDGTVSANDAFRAVSRYFDRITRPEQLIPAFARAMSVLTDPAECGPVTLALCQDVQAEAFDFPMHMFAPRLHRQRRARPDEGELADAVAAIRGARRPLVISGGGVLYSGAEQALATWCADRGVPAGETQAGKSALPPSSDMTMGGIGVSGSEAANALAADADVIIAIGTRFQDFTTGSWGLFRNPDLKIVALNTQVFDSTKHAALPVVGDALVTLGELDRQLGDWRPESAWTSRARAARQAWHETSARFTGSAPSGGALPSDAQVIGAVRKASRPDDVVVCAAGGLPAELQKHWQPERPGGYHMEYGFSCMGYEIAGAIGVKMADPTREVIVMLGDGSYLMLNSEIATSVMLGQKLIIIVLDNHGYACINRLQQATGSAPFNNLWENSQNMQTFPAIDFVAHAQSLGAVAQKVSDLTSLTGAVARARAAAGTHVIVIDTDPHRTTDAGGAWWDVAVPETSTRESVSAARRSYEEKRAIQRLGN</sequence>
<evidence type="ECO:0000259" key="4">
    <source>
        <dbReference type="Pfam" id="PF00205"/>
    </source>
</evidence>
<dbReference type="Gene3D" id="3.40.50.970">
    <property type="match status" value="2"/>
</dbReference>
<dbReference type="EMBL" id="JABXXR010000026">
    <property type="protein sequence ID" value="NVN40072.1"/>
    <property type="molecule type" value="Genomic_DNA"/>
</dbReference>
<dbReference type="Pfam" id="PF00205">
    <property type="entry name" value="TPP_enzyme_M"/>
    <property type="match status" value="1"/>
</dbReference>
<dbReference type="InterPro" id="IPR000399">
    <property type="entry name" value="TPP-bd_CS"/>
</dbReference>
<dbReference type="PROSITE" id="PS00187">
    <property type="entry name" value="TPP_ENZYMES"/>
    <property type="match status" value="1"/>
</dbReference>
<dbReference type="Pfam" id="PF02776">
    <property type="entry name" value="TPP_enzyme_N"/>
    <property type="match status" value="1"/>
</dbReference>
<evidence type="ECO:0000256" key="2">
    <source>
        <dbReference type="ARBA" id="ARBA00023052"/>
    </source>
</evidence>
<dbReference type="GO" id="GO:0030976">
    <property type="term" value="F:thiamine pyrophosphate binding"/>
    <property type="evidence" value="ECO:0007669"/>
    <property type="project" value="InterPro"/>
</dbReference>
<dbReference type="GO" id="GO:0009099">
    <property type="term" value="P:L-valine biosynthetic process"/>
    <property type="evidence" value="ECO:0007669"/>
    <property type="project" value="TreeGrafter"/>
</dbReference>
<dbReference type="AlphaFoldDB" id="A0A850PDQ6"/>
<protein>
    <submittedName>
        <fullName evidence="7">3D-(3,5/4)-trihydroxycyclohexane-1,2-dione acylhydrolase (Decyclizing)</fullName>
        <ecNumber evidence="7">3.7.1.22</ecNumber>
    </submittedName>
</protein>
<dbReference type="PANTHER" id="PTHR18968">
    <property type="entry name" value="THIAMINE PYROPHOSPHATE ENZYMES"/>
    <property type="match status" value="1"/>
</dbReference>
<comment type="caution">
    <text evidence="7">The sequence shown here is derived from an EMBL/GenBank/DDBJ whole genome shotgun (WGS) entry which is preliminary data.</text>
</comment>
<dbReference type="InterPro" id="IPR012001">
    <property type="entry name" value="Thiamin_PyroP_enz_TPP-bd_dom"/>
</dbReference>
<dbReference type="Pfam" id="PF02775">
    <property type="entry name" value="TPP_enzyme_C"/>
    <property type="match status" value="1"/>
</dbReference>
<dbReference type="SUPFAM" id="SSF52518">
    <property type="entry name" value="Thiamin diphosphate-binding fold (THDP-binding)"/>
    <property type="match status" value="2"/>
</dbReference>
<evidence type="ECO:0000259" key="5">
    <source>
        <dbReference type="Pfam" id="PF02775"/>
    </source>
</evidence>
<dbReference type="InterPro" id="IPR011766">
    <property type="entry name" value="TPP_enzyme_TPP-bd"/>
</dbReference>
<evidence type="ECO:0000256" key="1">
    <source>
        <dbReference type="ARBA" id="ARBA00007812"/>
    </source>
</evidence>
<reference evidence="7 8" key="1">
    <citation type="submission" date="2020-06" db="EMBL/GenBank/DDBJ databases">
        <title>Description of novel acetic acid bacteria.</title>
        <authorList>
            <person name="Sombolestani A."/>
        </authorList>
    </citation>
    <scope>NUCLEOTIDE SEQUENCE [LARGE SCALE GENOMIC DNA]</scope>
    <source>
        <strain evidence="7 8">LMG 27010</strain>
    </source>
</reference>
<dbReference type="InterPro" id="IPR012000">
    <property type="entry name" value="Thiamin_PyroP_enz_cen_dom"/>
</dbReference>
<proteinExistence type="inferred from homology"/>
<evidence type="ECO:0000313" key="8">
    <source>
        <dbReference type="Proteomes" id="UP000585665"/>
    </source>
</evidence>
<dbReference type="GO" id="GO:0005948">
    <property type="term" value="C:acetolactate synthase complex"/>
    <property type="evidence" value="ECO:0007669"/>
    <property type="project" value="TreeGrafter"/>
</dbReference>
<dbReference type="InterPro" id="IPR029061">
    <property type="entry name" value="THDP-binding"/>
</dbReference>
<gene>
    <name evidence="7" type="primary">iolD</name>
    <name evidence="7" type="ORF">HUK82_05770</name>
</gene>
<dbReference type="NCBIfam" id="TIGR04377">
    <property type="entry name" value="myo_inos_iolD"/>
    <property type="match status" value="1"/>
</dbReference>
<keyword evidence="7" id="KW-0378">Hydrolase</keyword>
<dbReference type="Gene3D" id="3.40.50.1220">
    <property type="entry name" value="TPP-binding domain"/>
    <property type="match status" value="1"/>
</dbReference>
<dbReference type="Proteomes" id="UP000585665">
    <property type="component" value="Unassembled WGS sequence"/>
</dbReference>
<dbReference type="PANTHER" id="PTHR18968:SF9">
    <property type="entry name" value="3D-(3,5_4)-TRIHYDROXYCYCLOHEXANE-1,2-DIONE HYDROLASE"/>
    <property type="match status" value="1"/>
</dbReference>
<keyword evidence="8" id="KW-1185">Reference proteome</keyword>
<feature type="domain" description="Thiamine pyrophosphate enzyme N-terminal TPP-binding" evidence="6">
    <location>
        <begin position="46"/>
        <end position="130"/>
    </location>
</feature>
<dbReference type="GO" id="GO:0009097">
    <property type="term" value="P:isoleucine biosynthetic process"/>
    <property type="evidence" value="ECO:0007669"/>
    <property type="project" value="TreeGrafter"/>
</dbReference>
<name>A0A850PDQ6_9PROT</name>
<dbReference type="RefSeq" id="WP_176613045.1">
    <property type="nucleotide sequence ID" value="NZ_JABXXR010000026.1"/>
</dbReference>
<comment type="similarity">
    <text evidence="1 3">Belongs to the TPP enzyme family.</text>
</comment>
<evidence type="ECO:0000313" key="7">
    <source>
        <dbReference type="EMBL" id="NVN40072.1"/>
    </source>
</evidence>
<dbReference type="SUPFAM" id="SSF52467">
    <property type="entry name" value="DHS-like NAD/FAD-binding domain"/>
    <property type="match status" value="1"/>
</dbReference>
<dbReference type="GO" id="GO:0003984">
    <property type="term" value="F:acetolactate synthase activity"/>
    <property type="evidence" value="ECO:0007669"/>
    <property type="project" value="TreeGrafter"/>
</dbReference>
<dbReference type="CDD" id="cd07035">
    <property type="entry name" value="TPP_PYR_POX_like"/>
    <property type="match status" value="1"/>
</dbReference>
<dbReference type="GO" id="GO:0102481">
    <property type="term" value="F:3D-(3,5/4)-trihydroxycyclohexane-1,2-dione hydrolase activity"/>
    <property type="evidence" value="ECO:0007669"/>
    <property type="project" value="UniProtKB-EC"/>
</dbReference>
<dbReference type="InterPro" id="IPR029035">
    <property type="entry name" value="DHS-like_NAD/FAD-binding_dom"/>
</dbReference>
<dbReference type="InterPro" id="IPR030817">
    <property type="entry name" value="Myo_inos_IolD"/>
</dbReference>
<organism evidence="7 8">
    <name type="scientific">Ameyamaea chiangmaiensis</name>
    <dbReference type="NCBI Taxonomy" id="442969"/>
    <lineage>
        <taxon>Bacteria</taxon>
        <taxon>Pseudomonadati</taxon>
        <taxon>Pseudomonadota</taxon>
        <taxon>Alphaproteobacteria</taxon>
        <taxon>Acetobacterales</taxon>
        <taxon>Acetobacteraceae</taxon>
        <taxon>Ameyamaea</taxon>
    </lineage>
</organism>
<dbReference type="GO" id="GO:0000287">
    <property type="term" value="F:magnesium ion binding"/>
    <property type="evidence" value="ECO:0007669"/>
    <property type="project" value="InterPro"/>
</dbReference>
<evidence type="ECO:0000256" key="3">
    <source>
        <dbReference type="RuleBase" id="RU362132"/>
    </source>
</evidence>
<dbReference type="GO" id="GO:0050660">
    <property type="term" value="F:flavin adenine dinucleotide binding"/>
    <property type="evidence" value="ECO:0007669"/>
    <property type="project" value="TreeGrafter"/>
</dbReference>
<feature type="domain" description="Thiamine pyrophosphate enzyme TPP-binding" evidence="5">
    <location>
        <begin position="419"/>
        <end position="571"/>
    </location>
</feature>